<gene>
    <name evidence="3" type="ORF">N0F65_001467</name>
</gene>
<keyword evidence="4" id="KW-1185">Reference proteome</keyword>
<evidence type="ECO:0000256" key="1">
    <source>
        <dbReference type="SAM" id="MobiDB-lite"/>
    </source>
</evidence>
<evidence type="ECO:0008006" key="5">
    <source>
        <dbReference type="Google" id="ProtNLM"/>
    </source>
</evidence>
<accession>A0AAV2YIV4</accession>
<reference evidence="3" key="2">
    <citation type="journal article" date="2023" name="Microbiol Resour">
        <title>Decontamination and Annotation of the Draft Genome Sequence of the Oomycete Lagenidium giganteum ARSEF 373.</title>
        <authorList>
            <person name="Morgan W.R."/>
            <person name="Tartar A."/>
        </authorList>
    </citation>
    <scope>NUCLEOTIDE SEQUENCE</scope>
    <source>
        <strain evidence="3">ARSEF 373</strain>
    </source>
</reference>
<keyword evidence="2" id="KW-0812">Transmembrane</keyword>
<organism evidence="3 4">
    <name type="scientific">Lagenidium giganteum</name>
    <dbReference type="NCBI Taxonomy" id="4803"/>
    <lineage>
        <taxon>Eukaryota</taxon>
        <taxon>Sar</taxon>
        <taxon>Stramenopiles</taxon>
        <taxon>Oomycota</taxon>
        <taxon>Peronosporomycetes</taxon>
        <taxon>Pythiales</taxon>
        <taxon>Pythiaceae</taxon>
    </lineage>
</organism>
<protein>
    <recommendedName>
        <fullName evidence="5">Transmembrane protein</fullName>
    </recommendedName>
</protein>
<proteinExistence type="predicted"/>
<evidence type="ECO:0000313" key="3">
    <source>
        <dbReference type="EMBL" id="DAZ94036.1"/>
    </source>
</evidence>
<keyword evidence="2" id="KW-0472">Membrane</keyword>
<feature type="compositionally biased region" description="Basic and acidic residues" evidence="1">
    <location>
        <begin position="12"/>
        <end position="23"/>
    </location>
</feature>
<dbReference type="Proteomes" id="UP001146120">
    <property type="component" value="Unassembled WGS sequence"/>
</dbReference>
<sequence>MLMSTFSILHADKEVSPGPDPRDAGSSTRAATSSDLARQLWLQRLAGLSMSSVKLSTSLPLKVEERLSALAMAFDELPGLLQRAVLWDSGYAFFEDNDGLVQLIEVHTRCGLGMADLLVPSAFVEAANCSVSGKSAKATATCSAQAIPQISVCSLAVASTIVTTVKDTLDEITWAGGNLSTGIDVHLTLMEHPNPGSDPFFTIRTASALPLVVPCVSYDDPSINTEWCRPRPSALVSAWLTKQQAQNVALLNLLFVASAVLLALALDLFGDRKPRWLRTNTVAPRGSNSSLNHSRATTGILSHAANTSIAPSTAYE</sequence>
<dbReference type="AlphaFoldDB" id="A0AAV2YIV4"/>
<keyword evidence="2" id="KW-1133">Transmembrane helix</keyword>
<feature type="region of interest" description="Disordered" evidence="1">
    <location>
        <begin position="12"/>
        <end position="31"/>
    </location>
</feature>
<evidence type="ECO:0000313" key="4">
    <source>
        <dbReference type="Proteomes" id="UP001146120"/>
    </source>
</evidence>
<feature type="transmembrane region" description="Helical" evidence="2">
    <location>
        <begin position="249"/>
        <end position="269"/>
    </location>
</feature>
<comment type="caution">
    <text evidence="3">The sequence shown here is derived from an EMBL/GenBank/DDBJ whole genome shotgun (WGS) entry which is preliminary data.</text>
</comment>
<evidence type="ECO:0000256" key="2">
    <source>
        <dbReference type="SAM" id="Phobius"/>
    </source>
</evidence>
<reference evidence="3" key="1">
    <citation type="submission" date="2022-11" db="EMBL/GenBank/DDBJ databases">
        <authorList>
            <person name="Morgan W.R."/>
            <person name="Tartar A."/>
        </authorList>
    </citation>
    <scope>NUCLEOTIDE SEQUENCE</scope>
    <source>
        <strain evidence="3">ARSEF 373</strain>
    </source>
</reference>
<name>A0AAV2YIV4_9STRA</name>
<dbReference type="EMBL" id="DAKRPA010000274">
    <property type="protein sequence ID" value="DAZ94036.1"/>
    <property type="molecule type" value="Genomic_DNA"/>
</dbReference>